<keyword evidence="3" id="KW-0645">Protease</keyword>
<sequence>MTRYSVRGGLAAMAVAWACLTDAAVVTPRSQSGARVSFKETSICETTPGVKAYSGFVTLPQSDRQPYETSVYFWFFEARRSPATAPLALWLQGGPGTASTDQAASGHSGPCVVGADSHAAAPNPHSWTEVANMLYVDQPAQTGFSYDVAAEGVYNLETGVVDLNTTTTTPASQLLVAGRFPSQDPARTANSTQTAAHTMYRFLQAWFGEFEQYRRDRVSVWSQSYGGHYVPAIASVINREFKNPGSVVGCIDTTTTNRHRFRVDSAGVINGMVDLYTQLPSFNEYAFRNQYGISIYNESVYRAYDDLLHRDGGCLDSARACAGVLARDDPDGVVPPSMVAGAEYQAACGAAFELCGNRLIFAFTAAHGRHQFDIAQGHPAVFPRSYALGWLNRPEVQEALGVKTSYLASSNVVADVFAQAADIVRGGFMGELAALVDDGVKVALIYGDRDHRCNWLGGEAVSLAMKHKQSSEFAAAGYADITVGGSKAGKVRQHGLFSFSRIYNAGHEVPLYKPAESLELFRRTILGKDLATGEVNAGSCAGYHTTGPAQVFDVQVPLEPVPGGIECYTWSSPLSYTCTPGQLQALANGTAVVKDFIVVEPAA</sequence>
<organism evidence="7">
    <name type="scientific">Gaeumannomyces tritici (strain R3-111a-1)</name>
    <name type="common">Wheat and barley take-all root rot fungus</name>
    <name type="synonym">Gaeumannomyces graminis var. tritici</name>
    <dbReference type="NCBI Taxonomy" id="644352"/>
    <lineage>
        <taxon>Eukaryota</taxon>
        <taxon>Fungi</taxon>
        <taxon>Dikarya</taxon>
        <taxon>Ascomycota</taxon>
        <taxon>Pezizomycotina</taxon>
        <taxon>Sordariomycetes</taxon>
        <taxon>Sordariomycetidae</taxon>
        <taxon>Magnaporthales</taxon>
        <taxon>Magnaporthaceae</taxon>
        <taxon>Gaeumannomyces</taxon>
    </lineage>
</organism>
<reference evidence="7" key="3">
    <citation type="submission" date="2010-09" db="EMBL/GenBank/DDBJ databases">
        <title>Annotation of Gaeumannomyces graminis var. tritici R3-111a-1.</title>
        <authorList>
            <consortium name="The Broad Institute Genome Sequencing Platform"/>
            <person name="Ma L.-J."/>
            <person name="Dead R."/>
            <person name="Young S.K."/>
            <person name="Zeng Q."/>
            <person name="Gargeya S."/>
            <person name="Fitzgerald M."/>
            <person name="Haas B."/>
            <person name="Abouelleil A."/>
            <person name="Alvarado L."/>
            <person name="Arachchi H.M."/>
            <person name="Berlin A."/>
            <person name="Brown A."/>
            <person name="Chapman S.B."/>
            <person name="Chen Z."/>
            <person name="Dunbar C."/>
            <person name="Freedman E."/>
            <person name="Gearin G."/>
            <person name="Gellesch M."/>
            <person name="Goldberg J."/>
            <person name="Griggs A."/>
            <person name="Gujja S."/>
            <person name="Heiman D."/>
            <person name="Howarth C."/>
            <person name="Larson L."/>
            <person name="Lui A."/>
            <person name="MacDonald P.J.P."/>
            <person name="Mehta T."/>
            <person name="Montmayeur A."/>
            <person name="Murphy C."/>
            <person name="Neiman D."/>
            <person name="Pearson M."/>
            <person name="Priest M."/>
            <person name="Roberts A."/>
            <person name="Saif S."/>
            <person name="Shea T."/>
            <person name="Shenoy N."/>
            <person name="Sisk P."/>
            <person name="Stolte C."/>
            <person name="Sykes S."/>
            <person name="Yandava C."/>
            <person name="Wortman J."/>
            <person name="Nusbaum C."/>
            <person name="Birren B."/>
        </authorList>
    </citation>
    <scope>NUCLEOTIDE SEQUENCE</scope>
    <source>
        <strain evidence="7">R3-111a-1</strain>
    </source>
</reference>
<dbReference type="Proteomes" id="UP000006039">
    <property type="component" value="Unassembled WGS sequence"/>
</dbReference>
<feature type="signal peptide" evidence="6">
    <location>
        <begin position="1"/>
        <end position="23"/>
    </location>
</feature>
<evidence type="ECO:0000313" key="9">
    <source>
        <dbReference type="Proteomes" id="UP000006039"/>
    </source>
</evidence>
<dbReference type="GeneID" id="20348399"/>
<accession>J3P351</accession>
<dbReference type="eggNOG" id="KOG1282">
    <property type="taxonomic scope" value="Eukaryota"/>
</dbReference>
<evidence type="ECO:0000256" key="2">
    <source>
        <dbReference type="ARBA" id="ARBA00022645"/>
    </source>
</evidence>
<dbReference type="GO" id="GO:0004185">
    <property type="term" value="F:serine-type carboxypeptidase activity"/>
    <property type="evidence" value="ECO:0007669"/>
    <property type="project" value="InterPro"/>
</dbReference>
<evidence type="ECO:0000256" key="6">
    <source>
        <dbReference type="SAM" id="SignalP"/>
    </source>
</evidence>
<dbReference type="PROSITE" id="PS00560">
    <property type="entry name" value="CARBOXYPEPT_SER_HIS"/>
    <property type="match status" value="1"/>
</dbReference>
<reference evidence="7" key="2">
    <citation type="submission" date="2010-07" db="EMBL/GenBank/DDBJ databases">
        <authorList>
            <consortium name="The Broad Institute Genome Sequencing Platform"/>
            <consortium name="Broad Institute Genome Sequencing Center for Infectious Disease"/>
            <person name="Ma L.-J."/>
            <person name="Dead R."/>
            <person name="Young S."/>
            <person name="Zeng Q."/>
            <person name="Koehrsen M."/>
            <person name="Alvarado L."/>
            <person name="Berlin A."/>
            <person name="Chapman S.B."/>
            <person name="Chen Z."/>
            <person name="Freedman E."/>
            <person name="Gellesch M."/>
            <person name="Goldberg J."/>
            <person name="Griggs A."/>
            <person name="Gujja S."/>
            <person name="Heilman E.R."/>
            <person name="Heiman D."/>
            <person name="Hepburn T."/>
            <person name="Howarth C."/>
            <person name="Jen D."/>
            <person name="Larson L."/>
            <person name="Mehta T."/>
            <person name="Neiman D."/>
            <person name="Pearson M."/>
            <person name="Roberts A."/>
            <person name="Saif S."/>
            <person name="Shea T."/>
            <person name="Shenoy N."/>
            <person name="Sisk P."/>
            <person name="Stolte C."/>
            <person name="Sykes S."/>
            <person name="Walk T."/>
            <person name="White J."/>
            <person name="Yandava C."/>
            <person name="Haas B."/>
            <person name="Nusbaum C."/>
            <person name="Birren B."/>
        </authorList>
    </citation>
    <scope>NUCLEOTIDE SEQUENCE</scope>
    <source>
        <strain evidence="7">R3-111a-1</strain>
    </source>
</reference>
<evidence type="ECO:0000313" key="8">
    <source>
        <dbReference type="EnsemblFungi" id="EJT74093"/>
    </source>
</evidence>
<keyword evidence="2" id="KW-0121">Carboxypeptidase</keyword>
<keyword evidence="9" id="KW-1185">Reference proteome</keyword>
<reference evidence="8" key="5">
    <citation type="submission" date="2018-04" db="UniProtKB">
        <authorList>
            <consortium name="EnsemblFungi"/>
        </authorList>
    </citation>
    <scope>IDENTIFICATION</scope>
    <source>
        <strain evidence="8">R3-111a-1</strain>
    </source>
</reference>
<evidence type="ECO:0000313" key="7">
    <source>
        <dbReference type="EMBL" id="EJT74093.1"/>
    </source>
</evidence>
<feature type="chain" id="PRO_5015094885" description="Carboxypeptidase S1" evidence="6">
    <location>
        <begin position="24"/>
        <end position="603"/>
    </location>
</feature>
<dbReference type="VEuPathDB" id="FungiDB:GGTG_07941"/>
<dbReference type="AlphaFoldDB" id="J3P351"/>
<dbReference type="Pfam" id="PF00450">
    <property type="entry name" value="Peptidase_S10"/>
    <property type="match status" value="1"/>
</dbReference>
<dbReference type="PRINTS" id="PR00724">
    <property type="entry name" value="CRBOXYPTASEC"/>
</dbReference>
<protein>
    <recommendedName>
        <fullName evidence="10">Carboxypeptidase S1</fullName>
    </recommendedName>
</protein>
<dbReference type="InterPro" id="IPR033124">
    <property type="entry name" value="Ser_caboxypep_his_AS"/>
</dbReference>
<dbReference type="GO" id="GO:0006508">
    <property type="term" value="P:proteolysis"/>
    <property type="evidence" value="ECO:0007669"/>
    <property type="project" value="UniProtKB-KW"/>
</dbReference>
<comment type="similarity">
    <text evidence="1">Belongs to the peptidase S10 family.</text>
</comment>
<dbReference type="HOGENOM" id="CLU_008523_10_3_1"/>
<dbReference type="InterPro" id="IPR001563">
    <property type="entry name" value="Peptidase_S10"/>
</dbReference>
<evidence type="ECO:0000256" key="4">
    <source>
        <dbReference type="ARBA" id="ARBA00022801"/>
    </source>
</evidence>
<proteinExistence type="inferred from homology"/>
<keyword evidence="5" id="KW-0325">Glycoprotein</keyword>
<dbReference type="EnsemblFungi" id="EJT74093">
    <property type="protein sequence ID" value="EJT74093"/>
    <property type="gene ID" value="GGTG_07941"/>
</dbReference>
<gene>
    <name evidence="8" type="primary">20348399</name>
    <name evidence="7" type="ORF">GGTG_07941</name>
</gene>
<dbReference type="RefSeq" id="XP_009224037.1">
    <property type="nucleotide sequence ID" value="XM_009225773.1"/>
</dbReference>
<evidence type="ECO:0000256" key="5">
    <source>
        <dbReference type="ARBA" id="ARBA00023180"/>
    </source>
</evidence>
<reference evidence="9" key="1">
    <citation type="submission" date="2010-07" db="EMBL/GenBank/DDBJ databases">
        <title>The genome sequence of Gaeumannomyces graminis var. tritici strain R3-111a-1.</title>
        <authorList>
            <consortium name="The Broad Institute Genome Sequencing Platform"/>
            <person name="Ma L.-J."/>
            <person name="Dead R."/>
            <person name="Young S."/>
            <person name="Zeng Q."/>
            <person name="Koehrsen M."/>
            <person name="Alvarado L."/>
            <person name="Berlin A."/>
            <person name="Chapman S.B."/>
            <person name="Chen Z."/>
            <person name="Freedman E."/>
            <person name="Gellesch M."/>
            <person name="Goldberg J."/>
            <person name="Griggs A."/>
            <person name="Gujja S."/>
            <person name="Heilman E.R."/>
            <person name="Heiman D."/>
            <person name="Hepburn T."/>
            <person name="Howarth C."/>
            <person name="Jen D."/>
            <person name="Larson L."/>
            <person name="Mehta T."/>
            <person name="Neiman D."/>
            <person name="Pearson M."/>
            <person name="Roberts A."/>
            <person name="Saif S."/>
            <person name="Shea T."/>
            <person name="Shenoy N."/>
            <person name="Sisk P."/>
            <person name="Stolte C."/>
            <person name="Sykes S."/>
            <person name="Walk T."/>
            <person name="White J."/>
            <person name="Yandava C."/>
            <person name="Haas B."/>
            <person name="Nusbaum C."/>
            <person name="Birren B."/>
        </authorList>
    </citation>
    <scope>NUCLEOTIDE SEQUENCE [LARGE SCALE GENOMIC DNA]</scope>
    <source>
        <strain evidence="9">R3-111a-1</strain>
    </source>
</reference>
<dbReference type="OrthoDB" id="443318at2759"/>
<dbReference type="EMBL" id="GL385398">
    <property type="protein sequence ID" value="EJT74093.1"/>
    <property type="molecule type" value="Genomic_DNA"/>
</dbReference>
<dbReference type="PANTHER" id="PTHR11802:SF64">
    <property type="entry name" value="CARBOXYPEPTIDASE"/>
    <property type="match status" value="1"/>
</dbReference>
<evidence type="ECO:0008006" key="10">
    <source>
        <dbReference type="Google" id="ProtNLM"/>
    </source>
</evidence>
<keyword evidence="4" id="KW-0378">Hydrolase</keyword>
<evidence type="ECO:0000256" key="1">
    <source>
        <dbReference type="ARBA" id="ARBA00009431"/>
    </source>
</evidence>
<evidence type="ECO:0000256" key="3">
    <source>
        <dbReference type="ARBA" id="ARBA00022670"/>
    </source>
</evidence>
<dbReference type="Gene3D" id="3.40.50.1820">
    <property type="entry name" value="alpha/beta hydrolase"/>
    <property type="match status" value="1"/>
</dbReference>
<dbReference type="SUPFAM" id="SSF53474">
    <property type="entry name" value="alpha/beta-Hydrolases"/>
    <property type="match status" value="1"/>
</dbReference>
<keyword evidence="6" id="KW-0732">Signal</keyword>
<dbReference type="STRING" id="644352.J3P351"/>
<dbReference type="MEROPS" id="S10.016"/>
<dbReference type="PANTHER" id="PTHR11802">
    <property type="entry name" value="SERINE PROTEASE FAMILY S10 SERINE CARBOXYPEPTIDASE"/>
    <property type="match status" value="1"/>
</dbReference>
<reference evidence="8" key="4">
    <citation type="journal article" date="2015" name="G3 (Bethesda)">
        <title>Genome sequences of three phytopathogenic species of the Magnaporthaceae family of fungi.</title>
        <authorList>
            <person name="Okagaki L.H."/>
            <person name="Nunes C.C."/>
            <person name="Sailsbery J."/>
            <person name="Clay B."/>
            <person name="Brown D."/>
            <person name="John T."/>
            <person name="Oh Y."/>
            <person name="Young N."/>
            <person name="Fitzgerald M."/>
            <person name="Haas B.J."/>
            <person name="Zeng Q."/>
            <person name="Young S."/>
            <person name="Adiconis X."/>
            <person name="Fan L."/>
            <person name="Levin J.Z."/>
            <person name="Mitchell T.K."/>
            <person name="Okubara P.A."/>
            <person name="Farman M.L."/>
            <person name="Kohn L.M."/>
            <person name="Birren B."/>
            <person name="Ma L.-J."/>
            <person name="Dean R.A."/>
        </authorList>
    </citation>
    <scope>NUCLEOTIDE SEQUENCE</scope>
    <source>
        <strain evidence="8">R3-111a-1</strain>
    </source>
</reference>
<name>J3P351_GAET3</name>
<dbReference type="InterPro" id="IPR029058">
    <property type="entry name" value="AB_hydrolase_fold"/>
</dbReference>
<dbReference type="GO" id="GO:0000324">
    <property type="term" value="C:fungal-type vacuole"/>
    <property type="evidence" value="ECO:0007669"/>
    <property type="project" value="TreeGrafter"/>
</dbReference>